<proteinExistence type="predicted"/>
<keyword evidence="1" id="KW-1133">Transmembrane helix</keyword>
<evidence type="ECO:0000313" key="3">
    <source>
        <dbReference type="EMBL" id="HFM96514.1"/>
    </source>
</evidence>
<dbReference type="PANTHER" id="PTHR43685:SF11">
    <property type="entry name" value="GLYCOSYLTRANSFERASE TAGX-RELATED"/>
    <property type="match status" value="1"/>
</dbReference>
<dbReference type="Gene3D" id="3.90.550.10">
    <property type="entry name" value="Spore Coat Polysaccharide Biosynthesis Protein SpsA, Chain A"/>
    <property type="match status" value="1"/>
</dbReference>
<organism evidence="3">
    <name type="scientific">Oscillatoriales cyanobacterium SpSt-418</name>
    <dbReference type="NCBI Taxonomy" id="2282169"/>
    <lineage>
        <taxon>Bacteria</taxon>
        <taxon>Bacillati</taxon>
        <taxon>Cyanobacteriota</taxon>
        <taxon>Cyanophyceae</taxon>
        <taxon>Oscillatoriophycideae</taxon>
        <taxon>Oscillatoriales</taxon>
    </lineage>
</organism>
<feature type="transmembrane region" description="Helical" evidence="1">
    <location>
        <begin position="339"/>
        <end position="359"/>
    </location>
</feature>
<accession>A0A7C3PC53</accession>
<comment type="caution">
    <text evidence="3">The sequence shown here is derived from an EMBL/GenBank/DDBJ whole genome shotgun (WGS) entry which is preliminary data.</text>
</comment>
<dbReference type="PANTHER" id="PTHR43685">
    <property type="entry name" value="GLYCOSYLTRANSFERASE"/>
    <property type="match status" value="1"/>
</dbReference>
<reference evidence="3" key="1">
    <citation type="journal article" date="2020" name="mSystems">
        <title>Genome- and Community-Level Interaction Insights into Carbon Utilization and Element Cycling Functions of Hydrothermarchaeota in Hydrothermal Sediment.</title>
        <authorList>
            <person name="Zhou Z."/>
            <person name="Liu Y."/>
            <person name="Xu W."/>
            <person name="Pan J."/>
            <person name="Luo Z.H."/>
            <person name="Li M."/>
        </authorList>
    </citation>
    <scope>NUCLEOTIDE SEQUENCE [LARGE SCALE GENOMIC DNA]</scope>
    <source>
        <strain evidence="3">SpSt-418</strain>
    </source>
</reference>
<dbReference type="AlphaFoldDB" id="A0A7C3PC53"/>
<evidence type="ECO:0000259" key="2">
    <source>
        <dbReference type="Pfam" id="PF00535"/>
    </source>
</evidence>
<keyword evidence="3" id="KW-0808">Transferase</keyword>
<protein>
    <submittedName>
        <fullName evidence="3">Glycosyltransferase family 2 protein</fullName>
    </submittedName>
</protein>
<gene>
    <name evidence="3" type="ORF">ENR64_01865</name>
</gene>
<name>A0A7C3PC53_9CYAN</name>
<dbReference type="EMBL" id="DSRU01000025">
    <property type="protein sequence ID" value="HFM96514.1"/>
    <property type="molecule type" value="Genomic_DNA"/>
</dbReference>
<dbReference type="Pfam" id="PF00535">
    <property type="entry name" value="Glycos_transf_2"/>
    <property type="match status" value="1"/>
</dbReference>
<dbReference type="SUPFAM" id="SSF53448">
    <property type="entry name" value="Nucleotide-diphospho-sugar transferases"/>
    <property type="match status" value="1"/>
</dbReference>
<keyword evidence="1" id="KW-0472">Membrane</keyword>
<feature type="domain" description="Glycosyltransferase 2-like" evidence="2">
    <location>
        <begin position="13"/>
        <end position="173"/>
    </location>
</feature>
<evidence type="ECO:0000256" key="1">
    <source>
        <dbReference type="SAM" id="Phobius"/>
    </source>
</evidence>
<keyword evidence="1" id="KW-0812">Transmembrane</keyword>
<dbReference type="InterPro" id="IPR029044">
    <property type="entry name" value="Nucleotide-diphossugar_trans"/>
</dbReference>
<dbReference type="InterPro" id="IPR001173">
    <property type="entry name" value="Glyco_trans_2-like"/>
</dbReference>
<dbReference type="CDD" id="cd00761">
    <property type="entry name" value="Glyco_tranf_GTA_type"/>
    <property type="match status" value="1"/>
</dbReference>
<sequence length="376" mass="42609">MLADLVTTGPLVSVIIPAYNAATFLPRTLESVLKQTYTNLEVLVIDDGSTDETCEIVQQFVQRDRRVCLLRQANAGVAAARNLGIQQAKGEFIAPIDADDLWYPDNIAAQVQCAIAGGEPVGVVYSWSVYIDETDQPLGGVRAFKIEGNVFLTLLCHNFLGNASASLIRRSYLDQSGLYDPELRAQQAQGCEDWDVYLRLAEHCEFRVVPQLLVGYRKLMTSMSRDYTAMAKSYRLVLQGIRSRHPELSERLFRLSLGNFYMYLAYECDRAGDRSNTRFWLRQALSADPFTPLLRPSLYRLLFKAWLAATPTLESAPQPQPVAPLKAYVPSHPTLKQQLTIQLMISIGLLFHWMLPFIAKFPFFHSKRDRYEWTAE</sequence>
<dbReference type="GO" id="GO:0016740">
    <property type="term" value="F:transferase activity"/>
    <property type="evidence" value="ECO:0007669"/>
    <property type="project" value="UniProtKB-KW"/>
</dbReference>
<dbReference type="InterPro" id="IPR050834">
    <property type="entry name" value="Glycosyltransf_2"/>
</dbReference>